<comment type="cofactor">
    <cofactor evidence="2">
        <name>Mn(2+)</name>
        <dbReference type="ChEBI" id="CHEBI:29035"/>
    </cofactor>
    <text evidence="2">The Mn(2+) ion enhances activity.</text>
</comment>
<dbReference type="Proteomes" id="UP000572680">
    <property type="component" value="Unassembled WGS sequence"/>
</dbReference>
<dbReference type="AlphaFoldDB" id="A0A7W3QLX0"/>
<feature type="binding site" evidence="2">
    <location>
        <position position="113"/>
    </location>
    <ligand>
        <name>Mn(2+)</name>
        <dbReference type="ChEBI" id="CHEBI:29035"/>
        <label>2</label>
    </ligand>
</feature>
<dbReference type="GO" id="GO:0050118">
    <property type="term" value="F:N-acetyldiaminopimelate deacetylase activity"/>
    <property type="evidence" value="ECO:0007669"/>
    <property type="project" value="UniProtKB-ARBA"/>
</dbReference>
<feature type="binding site" evidence="2">
    <location>
        <position position="384"/>
    </location>
    <ligand>
        <name>Mn(2+)</name>
        <dbReference type="ChEBI" id="CHEBI:29035"/>
        <label>2</label>
    </ligand>
</feature>
<dbReference type="RefSeq" id="WP_182844241.1">
    <property type="nucleotide sequence ID" value="NZ_BAAALP010000014.1"/>
</dbReference>
<dbReference type="SUPFAM" id="SSF55031">
    <property type="entry name" value="Bacterial exopeptidase dimerisation domain"/>
    <property type="match status" value="1"/>
</dbReference>
<dbReference type="GO" id="GO:0046872">
    <property type="term" value="F:metal ion binding"/>
    <property type="evidence" value="ECO:0007669"/>
    <property type="project" value="UniProtKB-KW"/>
</dbReference>
<dbReference type="GO" id="GO:0047980">
    <property type="term" value="F:hippurate hydrolase activity"/>
    <property type="evidence" value="ECO:0007669"/>
    <property type="project" value="UniProtKB-EC"/>
</dbReference>
<keyword evidence="2" id="KW-0479">Metal-binding</keyword>
<dbReference type="PANTHER" id="PTHR11014:SF63">
    <property type="entry name" value="METALLOPEPTIDASE, PUTATIVE (AFU_ORTHOLOGUE AFUA_6G09600)-RELATED"/>
    <property type="match status" value="1"/>
</dbReference>
<sequence length="414" mass="43542">MQDVLRHWTPELAERLGEVYRDLHRHPELSLREHRTADRVAAALGPLGCEVATGIGGTGVVAVLRNGDGPVVMLRADMDALPVAEETGLPYASTARGVDESGAEVPVMHACGHDMHVACLLGALETLARGRAAWSGTVLAVFQPAEELVRGAQDMIDDGLFERFPRPEVVLGQHVAPLPAGTVGYGEGPVMAAGDSVQVTLFGRGGHGARPEDTVDPVVMAAAVVMRLQGIVAREVPHHEKVVLTVGRLHAGHKDNVIPDTAELGIGVRSFDPAVRDRVRAAVERVVRAEAAASGADREPAFAWKTGAPVLVSDPRATAVTAEAFRGRFGADRVVRLPSLAASEDVGRYGEALGVPTVFWFWGGAGPGAFAEAAAEGRLPPFNHSPRFAPVLEPTLTTGVQALTVAALTWLAAP</sequence>
<keyword evidence="5" id="KW-1185">Reference proteome</keyword>
<accession>A0A7W3QLX0</accession>
<dbReference type="Gene3D" id="3.40.630.10">
    <property type="entry name" value="Zn peptidases"/>
    <property type="match status" value="1"/>
</dbReference>
<dbReference type="NCBIfam" id="TIGR01891">
    <property type="entry name" value="amidohydrolases"/>
    <property type="match status" value="1"/>
</dbReference>
<dbReference type="PANTHER" id="PTHR11014">
    <property type="entry name" value="PEPTIDASE M20 FAMILY MEMBER"/>
    <property type="match status" value="1"/>
</dbReference>
<dbReference type="InterPro" id="IPR002933">
    <property type="entry name" value="Peptidase_M20"/>
</dbReference>
<evidence type="ECO:0000256" key="1">
    <source>
        <dbReference type="ARBA" id="ARBA00022801"/>
    </source>
</evidence>
<feature type="binding site" evidence="2">
    <location>
        <position position="111"/>
    </location>
    <ligand>
        <name>Mn(2+)</name>
        <dbReference type="ChEBI" id="CHEBI:29035"/>
        <label>2</label>
    </ligand>
</feature>
<dbReference type="SUPFAM" id="SSF53187">
    <property type="entry name" value="Zn-dependent exopeptidases"/>
    <property type="match status" value="1"/>
</dbReference>
<feature type="binding site" evidence="2">
    <location>
        <position position="174"/>
    </location>
    <ligand>
        <name>Mn(2+)</name>
        <dbReference type="ChEBI" id="CHEBI:29035"/>
        <label>2</label>
    </ligand>
</feature>
<dbReference type="EMBL" id="JACJIA010000004">
    <property type="protein sequence ID" value="MBA8951942.1"/>
    <property type="molecule type" value="Genomic_DNA"/>
</dbReference>
<evidence type="ECO:0000313" key="5">
    <source>
        <dbReference type="Proteomes" id="UP000572680"/>
    </source>
</evidence>
<dbReference type="InterPro" id="IPR011650">
    <property type="entry name" value="Peptidase_M20_dimer"/>
</dbReference>
<dbReference type="Gene3D" id="3.30.70.360">
    <property type="match status" value="1"/>
</dbReference>
<gene>
    <name evidence="4" type="ORF">HNR61_003582</name>
</gene>
<evidence type="ECO:0000256" key="2">
    <source>
        <dbReference type="PIRSR" id="PIRSR005962-1"/>
    </source>
</evidence>
<organism evidence="4 5">
    <name type="scientific">Actinomadura namibiensis</name>
    <dbReference type="NCBI Taxonomy" id="182080"/>
    <lineage>
        <taxon>Bacteria</taxon>
        <taxon>Bacillati</taxon>
        <taxon>Actinomycetota</taxon>
        <taxon>Actinomycetes</taxon>
        <taxon>Streptosporangiales</taxon>
        <taxon>Thermomonosporaceae</taxon>
        <taxon>Actinomadura</taxon>
    </lineage>
</organism>
<keyword evidence="1 4" id="KW-0378">Hydrolase</keyword>
<name>A0A7W3QLX0_ACTNM</name>
<feature type="domain" description="Peptidase M20 dimerisation" evidence="3">
    <location>
        <begin position="196"/>
        <end position="292"/>
    </location>
</feature>
<evidence type="ECO:0000313" key="4">
    <source>
        <dbReference type="EMBL" id="MBA8951942.1"/>
    </source>
</evidence>
<proteinExistence type="predicted"/>
<dbReference type="InterPro" id="IPR017439">
    <property type="entry name" value="Amidohydrolase"/>
</dbReference>
<protein>
    <submittedName>
        <fullName evidence="4">Hippurate hydrolase</fullName>
        <ecNumber evidence="4">3.5.1.32</ecNumber>
    </submittedName>
</protein>
<feature type="binding site" evidence="2">
    <location>
        <position position="147"/>
    </location>
    <ligand>
        <name>Mn(2+)</name>
        <dbReference type="ChEBI" id="CHEBI:29035"/>
        <label>2</label>
    </ligand>
</feature>
<dbReference type="GO" id="GO:0019877">
    <property type="term" value="P:diaminopimelate biosynthetic process"/>
    <property type="evidence" value="ECO:0007669"/>
    <property type="project" value="UniProtKB-ARBA"/>
</dbReference>
<dbReference type="EC" id="3.5.1.32" evidence="4"/>
<dbReference type="InterPro" id="IPR036264">
    <property type="entry name" value="Bact_exopeptidase_dim_dom"/>
</dbReference>
<dbReference type="PIRSF" id="PIRSF005962">
    <property type="entry name" value="Pept_M20D_amidohydro"/>
    <property type="match status" value="1"/>
</dbReference>
<evidence type="ECO:0000259" key="3">
    <source>
        <dbReference type="Pfam" id="PF07687"/>
    </source>
</evidence>
<dbReference type="Pfam" id="PF01546">
    <property type="entry name" value="Peptidase_M20"/>
    <property type="match status" value="1"/>
</dbReference>
<comment type="caution">
    <text evidence="4">The sequence shown here is derived from an EMBL/GenBank/DDBJ whole genome shotgun (WGS) entry which is preliminary data.</text>
</comment>
<dbReference type="FunFam" id="3.30.70.360:FF:000001">
    <property type="entry name" value="N-acetyldiaminopimelate deacetylase"/>
    <property type="match status" value="1"/>
</dbReference>
<reference evidence="4 5" key="1">
    <citation type="submission" date="2020-08" db="EMBL/GenBank/DDBJ databases">
        <title>Genomic Encyclopedia of Type Strains, Phase IV (KMG-IV): sequencing the most valuable type-strain genomes for metagenomic binning, comparative biology and taxonomic classification.</title>
        <authorList>
            <person name="Goeker M."/>
        </authorList>
    </citation>
    <scope>NUCLEOTIDE SEQUENCE [LARGE SCALE GENOMIC DNA]</scope>
    <source>
        <strain evidence="4 5">DSM 44197</strain>
    </source>
</reference>
<dbReference type="Pfam" id="PF07687">
    <property type="entry name" value="M20_dimer"/>
    <property type="match status" value="1"/>
</dbReference>
<keyword evidence="2" id="KW-0464">Manganese</keyword>